<sequence>MGMELGHLWALGYQKFRTSKWAIFIFLGSSMVAATQQPSAASSPQPAAARHFPLSLDSSLDRTSFFPGVRYFSASF</sequence>
<dbReference type="Proteomes" id="UP000008022">
    <property type="component" value="Unassembled WGS sequence"/>
</dbReference>
<organism evidence="1 2">
    <name type="scientific">Oryza rufipogon</name>
    <name type="common">Brownbeard rice</name>
    <name type="synonym">Asian wild rice</name>
    <dbReference type="NCBI Taxonomy" id="4529"/>
    <lineage>
        <taxon>Eukaryota</taxon>
        <taxon>Viridiplantae</taxon>
        <taxon>Streptophyta</taxon>
        <taxon>Embryophyta</taxon>
        <taxon>Tracheophyta</taxon>
        <taxon>Spermatophyta</taxon>
        <taxon>Magnoliopsida</taxon>
        <taxon>Liliopsida</taxon>
        <taxon>Poales</taxon>
        <taxon>Poaceae</taxon>
        <taxon>BOP clade</taxon>
        <taxon>Oryzoideae</taxon>
        <taxon>Oryzeae</taxon>
        <taxon>Oryzinae</taxon>
        <taxon>Oryza</taxon>
    </lineage>
</organism>
<dbReference type="Gramene" id="ORUFI12G11300.1">
    <property type="protein sequence ID" value="ORUFI12G11300.1"/>
    <property type="gene ID" value="ORUFI12G11300"/>
</dbReference>
<name>A0A0E0RGM3_ORYRU</name>
<reference evidence="1" key="2">
    <citation type="submission" date="2015-06" db="UniProtKB">
        <authorList>
            <consortium name="EnsemblPlants"/>
        </authorList>
    </citation>
    <scope>IDENTIFICATION</scope>
</reference>
<dbReference type="HOGENOM" id="CLU_2658824_0_0_1"/>
<keyword evidence="2" id="KW-1185">Reference proteome</keyword>
<reference evidence="2" key="1">
    <citation type="submission" date="2013-06" db="EMBL/GenBank/DDBJ databases">
        <authorList>
            <person name="Zhao Q."/>
        </authorList>
    </citation>
    <scope>NUCLEOTIDE SEQUENCE</scope>
    <source>
        <strain evidence="2">cv. W1943</strain>
    </source>
</reference>
<dbReference type="AlphaFoldDB" id="A0A0E0RGM3"/>
<protein>
    <submittedName>
        <fullName evidence="1">Uncharacterized protein</fullName>
    </submittedName>
</protein>
<accession>A0A0E0RGM3</accession>
<evidence type="ECO:0000313" key="2">
    <source>
        <dbReference type="Proteomes" id="UP000008022"/>
    </source>
</evidence>
<proteinExistence type="predicted"/>
<dbReference type="EnsemblPlants" id="ORUFI12G11300.1">
    <property type="protein sequence ID" value="ORUFI12G11300.1"/>
    <property type="gene ID" value="ORUFI12G11300"/>
</dbReference>
<evidence type="ECO:0000313" key="1">
    <source>
        <dbReference type="EnsemblPlants" id="ORUFI12G11300.1"/>
    </source>
</evidence>